<dbReference type="InterPro" id="IPR027815">
    <property type="entry name" value="CSC1/OSCA1-like_cyt"/>
</dbReference>
<dbReference type="Proteomes" id="UP000254866">
    <property type="component" value="Unassembled WGS sequence"/>
</dbReference>
<evidence type="ECO:0000256" key="2">
    <source>
        <dbReference type="SAM" id="Phobius"/>
    </source>
</evidence>
<dbReference type="Pfam" id="PF14703">
    <property type="entry name" value="PHM7_cyt"/>
    <property type="match status" value="1"/>
</dbReference>
<dbReference type="PANTHER" id="PTHR13018:SF53">
    <property type="entry name" value="DUF221 DOMAIN PROTEIN"/>
    <property type="match status" value="1"/>
</dbReference>
<keyword evidence="2" id="KW-0472">Membrane</keyword>
<dbReference type="PANTHER" id="PTHR13018">
    <property type="entry name" value="PROBABLE MEMBRANE PROTEIN DUF221-RELATED"/>
    <property type="match status" value="1"/>
</dbReference>
<feature type="domain" description="10TM putative phosphate transporter extracellular tail" evidence="4">
    <location>
        <begin position="811"/>
        <end position="895"/>
    </location>
</feature>
<feature type="domain" description="CSC1/OSCA1-like 7TM region" evidence="3">
    <location>
        <begin position="380"/>
        <end position="652"/>
    </location>
</feature>
<dbReference type="InterPro" id="IPR003864">
    <property type="entry name" value="CSC1/OSCA1-like_7TM"/>
</dbReference>
<proteinExistence type="predicted"/>
<dbReference type="RefSeq" id="XP_031873525.1">
    <property type="nucleotide sequence ID" value="XM_032009471.1"/>
</dbReference>
<keyword evidence="2" id="KW-1133">Transmembrane helix</keyword>
<dbReference type="Pfam" id="PF12621">
    <property type="entry name" value="PHM7_ext"/>
    <property type="match status" value="1"/>
</dbReference>
<feature type="transmembrane region" description="Helical" evidence="2">
    <location>
        <begin position="633"/>
        <end position="652"/>
    </location>
</feature>
<feature type="transmembrane region" description="Helical" evidence="2">
    <location>
        <begin position="428"/>
        <end position="452"/>
    </location>
</feature>
<evidence type="ECO:0000313" key="6">
    <source>
        <dbReference type="EMBL" id="RDL40869.1"/>
    </source>
</evidence>
<protein>
    <recommendedName>
        <fullName evidence="8">DUF221-domain-containing protein</fullName>
    </recommendedName>
</protein>
<evidence type="ECO:0000259" key="5">
    <source>
        <dbReference type="Pfam" id="PF14703"/>
    </source>
</evidence>
<evidence type="ECO:0008006" key="8">
    <source>
        <dbReference type="Google" id="ProtNLM"/>
    </source>
</evidence>
<keyword evidence="2" id="KW-0812">Transmembrane</keyword>
<feature type="domain" description="CSC1/OSCA1-like cytosolic" evidence="5">
    <location>
        <begin position="124"/>
        <end position="368"/>
    </location>
</feature>
<keyword evidence="7" id="KW-1185">Reference proteome</keyword>
<evidence type="ECO:0000313" key="7">
    <source>
        <dbReference type="Proteomes" id="UP000254866"/>
    </source>
</evidence>
<dbReference type="InterPro" id="IPR045122">
    <property type="entry name" value="Csc1-like"/>
</dbReference>
<dbReference type="Pfam" id="PF02714">
    <property type="entry name" value="RSN1_7TM"/>
    <property type="match status" value="1"/>
</dbReference>
<organism evidence="6 7">
    <name type="scientific">Venustampulla echinocandica</name>
    <dbReference type="NCBI Taxonomy" id="2656787"/>
    <lineage>
        <taxon>Eukaryota</taxon>
        <taxon>Fungi</taxon>
        <taxon>Dikarya</taxon>
        <taxon>Ascomycota</taxon>
        <taxon>Pezizomycotina</taxon>
        <taxon>Leotiomycetes</taxon>
        <taxon>Helotiales</taxon>
        <taxon>Pleuroascaceae</taxon>
        <taxon>Venustampulla</taxon>
    </lineage>
</organism>
<evidence type="ECO:0000259" key="4">
    <source>
        <dbReference type="Pfam" id="PF12621"/>
    </source>
</evidence>
<gene>
    <name evidence="6" type="ORF">BP5553_00848</name>
</gene>
<name>A0A370TZB9_9HELO</name>
<dbReference type="OrthoDB" id="1076608at2759"/>
<dbReference type="EMBL" id="NPIC01000001">
    <property type="protein sequence ID" value="RDL40869.1"/>
    <property type="molecule type" value="Genomic_DNA"/>
</dbReference>
<feature type="transmembrane region" description="Helical" evidence="2">
    <location>
        <begin position="382"/>
        <end position="408"/>
    </location>
</feature>
<evidence type="ECO:0000256" key="1">
    <source>
        <dbReference type="SAM" id="MobiDB-lite"/>
    </source>
</evidence>
<dbReference type="GO" id="GO:0005886">
    <property type="term" value="C:plasma membrane"/>
    <property type="evidence" value="ECO:0007669"/>
    <property type="project" value="TreeGrafter"/>
</dbReference>
<evidence type="ECO:0000259" key="3">
    <source>
        <dbReference type="Pfam" id="PF02714"/>
    </source>
</evidence>
<feature type="transmembrane region" description="Helical" evidence="2">
    <location>
        <begin position="473"/>
        <end position="501"/>
    </location>
</feature>
<dbReference type="AlphaFoldDB" id="A0A370TZB9"/>
<reference evidence="6 7" key="1">
    <citation type="journal article" date="2018" name="IMA Fungus">
        <title>IMA Genome-F 9: Draft genome sequence of Annulohypoxylon stygium, Aspergillus mulundensis, Berkeleyomyces basicola (syn. Thielaviopsis basicola), Ceratocystis smalleyi, two Cercospora beticola strains, Coleophoma cylindrospora, Fusarium fracticaudum, Phialophora cf. hyalina, and Morchella septimelata.</title>
        <authorList>
            <person name="Wingfield B.D."/>
            <person name="Bills G.F."/>
            <person name="Dong Y."/>
            <person name="Huang W."/>
            <person name="Nel W.J."/>
            <person name="Swalarsk-Parry B.S."/>
            <person name="Vaghefi N."/>
            <person name="Wilken P.M."/>
            <person name="An Z."/>
            <person name="de Beer Z.W."/>
            <person name="De Vos L."/>
            <person name="Chen L."/>
            <person name="Duong T.A."/>
            <person name="Gao Y."/>
            <person name="Hammerbacher A."/>
            <person name="Kikkert J.R."/>
            <person name="Li Y."/>
            <person name="Li H."/>
            <person name="Li K."/>
            <person name="Li Q."/>
            <person name="Liu X."/>
            <person name="Ma X."/>
            <person name="Naidoo K."/>
            <person name="Pethybridge S.J."/>
            <person name="Sun J."/>
            <person name="Steenkamp E.T."/>
            <person name="van der Nest M.A."/>
            <person name="van Wyk S."/>
            <person name="Wingfield M.J."/>
            <person name="Xiong C."/>
            <person name="Yue Q."/>
            <person name="Zhang X."/>
        </authorList>
    </citation>
    <scope>NUCLEOTIDE SEQUENCE [LARGE SCALE GENOMIC DNA]</scope>
    <source>
        <strain evidence="6 7">BP 5553</strain>
    </source>
</reference>
<accession>A0A370TZB9</accession>
<feature type="compositionally biased region" description="Low complexity" evidence="1">
    <location>
        <begin position="219"/>
        <end position="241"/>
    </location>
</feature>
<dbReference type="GeneID" id="43593697"/>
<dbReference type="InterPro" id="IPR022257">
    <property type="entry name" value="PHM7_ext"/>
</dbReference>
<dbReference type="GO" id="GO:0005227">
    <property type="term" value="F:calcium-activated cation channel activity"/>
    <property type="evidence" value="ECO:0007669"/>
    <property type="project" value="InterPro"/>
</dbReference>
<sequence>MVPASLADVLRALIRRDPGIGWVGARQWHLDFGLEGDDGADQFVVVLDAVYDFYSHSSLRRDLFRFIPGPTSQISARVFTKGLPQQPAPFEGFILYMISRESVYFINLRQAYLISPLYANHVSSRTVLFTCVPQQILDERKLRRVFGDSVKNVWIPRNTEDLDELVKERDQTASRLEKAEIKLIRKANVAYRKALKNGHPDLPTATETPTSRLSKESKVSVTQQISSSPQSPVSPESPSSPREFVRHDGTPIMKTNYGLGGPPPDINGSVAAQWIPYSQRPIHRPIANYGRRVDTIKWTRNRLKKLAPEIGKLRNKYRKGQGPPLPAVFIEFQTQTDAQTAYQTLTHHRANHMRPEIVGVRPHEIIWSSLSLPWWERIIRRFLIQGFIALMVVFWSLPAILVGIISNIKFLTSNVPFLSWINHIPSVILGLISGLLPAVALALLMAVVPGILRACARQSGVATEAKVELFVQNAYFLFQIVQVFLITTLTSAASAAILDVIKDPLSAREVLSKNLPKASNFYVSYFILQGLAMSATRIAHILSVFRYGLTSPDSVNPKQRSARYHRLRRIHWGAVYPVFTNMGVIAISYSLIAPVVLGVATIGLFLIYLSYRYNLLYTYSSERDTRGLHYPRALGQTLTGVYLAEICLVGLFGLGGAYGPLVMSFGLVIFTSLVHISLNDALTPLLYSLPRTVAAEEALRQAGNNAVDSANLQDKDDALEAHNAELRQDHGYDSDFDPSCPIDLAVDHGEQTSRAVEGADRAVNLTTTTVTSFARKKFRASPIPSFISKIDFWTHWITPDPNIKPNFLLKFLHPEVFCDYHILRKQIPEDIYEPTYEDSVLKDAYSPPSMRNRSPRLWIPQDAAGISKQEVAHSGKVIEITDRDAWLNDKGGMDVDVDGEVSRWVVRDWEKVKF</sequence>
<comment type="caution">
    <text evidence="6">The sequence shown here is derived from an EMBL/GenBank/DDBJ whole genome shotgun (WGS) entry which is preliminary data.</text>
</comment>
<feature type="region of interest" description="Disordered" evidence="1">
    <location>
        <begin position="195"/>
        <end position="250"/>
    </location>
</feature>
<feature type="transmembrane region" description="Helical" evidence="2">
    <location>
        <begin position="595"/>
        <end position="613"/>
    </location>
</feature>
<feature type="transmembrane region" description="Helical" evidence="2">
    <location>
        <begin position="521"/>
        <end position="549"/>
    </location>
</feature>